<organism evidence="2 3">
    <name type="scientific">Teredinibacter turnerae (strain ATCC 39867 / T7901)</name>
    <dbReference type="NCBI Taxonomy" id="377629"/>
    <lineage>
        <taxon>Bacteria</taxon>
        <taxon>Pseudomonadati</taxon>
        <taxon>Pseudomonadota</taxon>
        <taxon>Gammaproteobacteria</taxon>
        <taxon>Cellvibrionales</taxon>
        <taxon>Cellvibrionaceae</taxon>
        <taxon>Teredinibacter</taxon>
    </lineage>
</organism>
<dbReference type="AlphaFoldDB" id="C5BKL2"/>
<reference evidence="2 3" key="1">
    <citation type="journal article" date="2009" name="PLoS ONE">
        <title>The complete genome of Teredinibacter turnerae T7901: an intracellular endosymbiont of marine wood-boring bivalves (shipworms).</title>
        <authorList>
            <person name="Yang J.C."/>
            <person name="Madupu R."/>
            <person name="Durkin A.S."/>
            <person name="Ekborg N.A."/>
            <person name="Pedamallu C.S."/>
            <person name="Hostetler J.B."/>
            <person name="Radune D."/>
            <person name="Toms B.S."/>
            <person name="Henrissat B."/>
            <person name="Coutinho P.M."/>
            <person name="Schwarz S."/>
            <person name="Field L."/>
            <person name="Trindade-Silva A.E."/>
            <person name="Soares C.A.G."/>
            <person name="Elshahawi S."/>
            <person name="Hanora A."/>
            <person name="Schmidt E.W."/>
            <person name="Haygood M.G."/>
            <person name="Posfai J."/>
            <person name="Benner J."/>
            <person name="Madinger C."/>
            <person name="Nove J."/>
            <person name="Anton B."/>
            <person name="Chaudhary K."/>
            <person name="Foster J."/>
            <person name="Holman A."/>
            <person name="Kumar S."/>
            <person name="Lessard P.A."/>
            <person name="Luyten Y.A."/>
            <person name="Slatko B."/>
            <person name="Wood N."/>
            <person name="Wu B."/>
            <person name="Teplitski M."/>
            <person name="Mougous J.D."/>
            <person name="Ward N."/>
            <person name="Eisen J.A."/>
            <person name="Badger J.H."/>
            <person name="Distel D.L."/>
        </authorList>
    </citation>
    <scope>NUCLEOTIDE SEQUENCE [LARGE SCALE GENOMIC DNA]</scope>
    <source>
        <strain evidence="3">ATCC 39867 / T7901</strain>
    </source>
</reference>
<feature type="signal peptide" evidence="1">
    <location>
        <begin position="1"/>
        <end position="20"/>
    </location>
</feature>
<dbReference type="KEGG" id="ttu:TERTU_4734"/>
<name>C5BKL2_TERTT</name>
<gene>
    <name evidence="2" type="ordered locus">TERTU_4734</name>
</gene>
<evidence type="ECO:0000313" key="3">
    <source>
        <dbReference type="Proteomes" id="UP000009080"/>
    </source>
</evidence>
<evidence type="ECO:0000313" key="2">
    <source>
        <dbReference type="EMBL" id="ACR13853.1"/>
    </source>
</evidence>
<accession>C5BKL2</accession>
<feature type="chain" id="PRO_5002946397" evidence="1">
    <location>
        <begin position="21"/>
        <end position="251"/>
    </location>
</feature>
<dbReference type="STRING" id="377629.TERTU_4734"/>
<proteinExistence type="predicted"/>
<evidence type="ECO:0000256" key="1">
    <source>
        <dbReference type="SAM" id="SignalP"/>
    </source>
</evidence>
<dbReference type="HOGENOM" id="CLU_1106687_0_0_6"/>
<dbReference type="EMBL" id="CP001614">
    <property type="protein sequence ID" value="ACR13853.1"/>
    <property type="molecule type" value="Genomic_DNA"/>
</dbReference>
<keyword evidence="2" id="KW-0449">Lipoprotein</keyword>
<dbReference type="Proteomes" id="UP000009080">
    <property type="component" value="Chromosome"/>
</dbReference>
<dbReference type="PROSITE" id="PS51257">
    <property type="entry name" value="PROKAR_LIPOPROTEIN"/>
    <property type="match status" value="1"/>
</dbReference>
<keyword evidence="3" id="KW-1185">Reference proteome</keyword>
<protein>
    <submittedName>
        <fullName evidence="2">Lipoprotein</fullName>
    </submittedName>
</protein>
<sequence length="251" mass="27543">MKPKLLLLTALPAVLLSACGGGTVDSSDLKTEGIHATIRIYAVGNKTDVDVRLTAGGPNGSDVELTSDELLYATAYGNIQKLEREPQAFGLFDSYITSFTDNIPGETIDIIFMRPNDADAPESYVVVPPKVNFVSHSPTTKHSVSIDEDINVSWEKNYSGSITVNTGLSCTYMSTSNSYYFEEEITDTGSYNSFNFAELLDNELPHEDSSCSGKLRVSRIVEGVLDSHYDGGNIKIEQYAELEFNVDYYPL</sequence>
<dbReference type="OrthoDB" id="6307791at2"/>
<dbReference type="RefSeq" id="WP_015819968.1">
    <property type="nucleotide sequence ID" value="NC_012997.1"/>
</dbReference>
<dbReference type="eggNOG" id="ENOG5032RRY">
    <property type="taxonomic scope" value="Bacteria"/>
</dbReference>
<keyword evidence="1" id="KW-0732">Signal</keyword>